<dbReference type="InterPro" id="IPR036397">
    <property type="entry name" value="RNaseH_sf"/>
</dbReference>
<organism evidence="1 2">
    <name type="scientific">Pseudooceanicola algae</name>
    <dbReference type="NCBI Taxonomy" id="1537215"/>
    <lineage>
        <taxon>Bacteria</taxon>
        <taxon>Pseudomonadati</taxon>
        <taxon>Pseudomonadota</taxon>
        <taxon>Alphaproteobacteria</taxon>
        <taxon>Rhodobacterales</taxon>
        <taxon>Paracoccaceae</taxon>
        <taxon>Pseudooceanicola</taxon>
    </lineage>
</organism>
<dbReference type="PROSITE" id="PS50994">
    <property type="entry name" value="INTEGRASE"/>
    <property type="match status" value="1"/>
</dbReference>
<accession>A0A418SIR6</accession>
<dbReference type="InterPro" id="IPR012337">
    <property type="entry name" value="RNaseH-like_sf"/>
</dbReference>
<dbReference type="NCBIfam" id="NF033516">
    <property type="entry name" value="transpos_IS3"/>
    <property type="match status" value="1"/>
</dbReference>
<dbReference type="EMBL" id="CP060436">
    <property type="protein sequence ID" value="QPM91188.1"/>
    <property type="molecule type" value="Genomic_DNA"/>
</dbReference>
<dbReference type="SUPFAM" id="SSF53098">
    <property type="entry name" value="Ribonuclease H-like"/>
    <property type="match status" value="1"/>
</dbReference>
<protein>
    <submittedName>
        <fullName evidence="1">IS3 family transposase ISRde2</fullName>
    </submittedName>
</protein>
<dbReference type="Proteomes" id="UP000283786">
    <property type="component" value="Chromosome"/>
</dbReference>
<dbReference type="KEGG" id="palw:PSAL_024380"/>
<dbReference type="InterPro" id="IPR001584">
    <property type="entry name" value="Integrase_cat-core"/>
</dbReference>
<evidence type="ECO:0000313" key="1">
    <source>
        <dbReference type="EMBL" id="QPM91188.1"/>
    </source>
</evidence>
<reference evidence="1 2" key="1">
    <citation type="submission" date="2020-08" db="EMBL/GenBank/DDBJ databases">
        <title>Genome sequence of Rhodobacteraceae bacterium Lw-13e.</title>
        <authorList>
            <person name="Poehlein A."/>
            <person name="Wolter L."/>
            <person name="Daniel R."/>
            <person name="Brinkhoff T."/>
        </authorList>
    </citation>
    <scope>NUCLEOTIDE SEQUENCE [LARGE SCALE GENOMIC DNA]</scope>
    <source>
        <strain evidence="1 2">Lw-13e</strain>
    </source>
</reference>
<dbReference type="PANTHER" id="PTHR47515">
    <property type="entry name" value="LOW CALCIUM RESPONSE LOCUS PROTEIN T"/>
    <property type="match status" value="1"/>
</dbReference>
<gene>
    <name evidence="1" type="ORF">PSAL_024380</name>
</gene>
<keyword evidence="2" id="KW-1185">Reference proteome</keyword>
<dbReference type="GO" id="GO:0015074">
    <property type="term" value="P:DNA integration"/>
    <property type="evidence" value="ECO:0007669"/>
    <property type="project" value="InterPro"/>
</dbReference>
<dbReference type="GO" id="GO:0003676">
    <property type="term" value="F:nucleic acid binding"/>
    <property type="evidence" value="ECO:0007669"/>
    <property type="project" value="InterPro"/>
</dbReference>
<dbReference type="Pfam" id="PF13683">
    <property type="entry name" value="rve_3"/>
    <property type="match status" value="1"/>
</dbReference>
<name>A0A418SIR6_9RHOB</name>
<proteinExistence type="predicted"/>
<sequence>MTQKGYRQRRACALVGIGPRVYRRPPTQSENTDLRARFKDLSSERRRFGYRRLHVLPRREDWQVNWKNLYRIYKEEGLSACKHGGRKRALGTRAPKAVPQGPNQRWSLDFVSDSLSFGRRFRILNVIDDFNRECQASVVDPSLSGIRVGRELDRITEMRGYPCMVVSDNGTELTSNAILKWQEDRRVDWHYIAPGKPMQNGFVESFNGPMRDELLNEHLSKSLRHARNSVAAWREDFNHHRPHLSLAGMTPWEYADRPDEDQNLNSANS</sequence>
<evidence type="ECO:0000313" key="2">
    <source>
        <dbReference type="Proteomes" id="UP000283786"/>
    </source>
</evidence>
<dbReference type="AlphaFoldDB" id="A0A418SIR6"/>
<dbReference type="InterPro" id="IPR048020">
    <property type="entry name" value="Transpos_IS3"/>
</dbReference>
<dbReference type="PANTHER" id="PTHR47515:SF1">
    <property type="entry name" value="BLR2054 PROTEIN"/>
    <property type="match status" value="1"/>
</dbReference>
<dbReference type="Gene3D" id="3.30.420.10">
    <property type="entry name" value="Ribonuclease H-like superfamily/Ribonuclease H"/>
    <property type="match status" value="1"/>
</dbReference>